<comment type="caution">
    <text evidence="4">The sequence shown here is derived from an EMBL/GenBank/DDBJ whole genome shotgun (WGS) entry which is preliminary data.</text>
</comment>
<comment type="similarity">
    <text evidence="3">Belongs to the glycosyl hydrolase 130 family.</text>
</comment>
<dbReference type="PANTHER" id="PTHR34106">
    <property type="entry name" value="GLYCOSIDASE"/>
    <property type="match status" value="1"/>
</dbReference>
<evidence type="ECO:0000313" key="4">
    <source>
        <dbReference type="EMBL" id="TWU20920.1"/>
    </source>
</evidence>
<dbReference type="Gene3D" id="2.115.10.20">
    <property type="entry name" value="Glycosyl hydrolase domain, family 43"/>
    <property type="match status" value="1"/>
</dbReference>
<evidence type="ECO:0000313" key="5">
    <source>
        <dbReference type="Proteomes" id="UP000316304"/>
    </source>
</evidence>
<dbReference type="Proteomes" id="UP000316304">
    <property type="component" value="Unassembled WGS sequence"/>
</dbReference>
<dbReference type="InterPro" id="IPR023296">
    <property type="entry name" value="Glyco_hydro_beta-prop_sf"/>
</dbReference>
<sequence>MMHDFELKRLGLLMEAEPGNPQEVGGVLNPAAVRGPDGNLYLFPRLVGKNNFSRIGIARVQFSEAGDPCGVERLGIALAPEADYELQADGRGGCEDARVTYVEHLKRYVMTYTAFSKVGPRIALAVSEDLFHWQRLGLATFEPFGGIDFVNVDNKDASLFPVAVPNHQGKLQLAMIHRPLFIGSRPEETECEACSRMVDLDHESIWISYCPMKLDGVGSQHLGCFNSHHRLATPIEPWESLKIGGGTPPVLTRLGWMILYHGVHTSNEMDGIGKHLCYSAGVMILSKDHPRTILYRSAEPVLTPNFPHERDGVVANVVFPTGIDCRSDIGHPDRFDIYYGMADSRIGVASMTLPRELPITIAPRVDAPNAIVPIVANRPSRN</sequence>
<dbReference type="PANTHER" id="PTHR34106:SF5">
    <property type="entry name" value="GLYCOSIDASE"/>
    <property type="match status" value="1"/>
</dbReference>
<proteinExistence type="inferred from homology"/>
<evidence type="ECO:0000256" key="3">
    <source>
        <dbReference type="ARBA" id="ARBA00024356"/>
    </source>
</evidence>
<dbReference type="EC" id="2.4.1.-" evidence="4"/>
<dbReference type="Pfam" id="PF04041">
    <property type="entry name" value="Glyco_hydro_130"/>
    <property type="match status" value="1"/>
</dbReference>
<gene>
    <name evidence="4" type="ORF">Pla52o_39510</name>
</gene>
<protein>
    <submittedName>
        <fullName evidence="4">Beta-1,4-mannooligosaccharide phosphorylase</fullName>
        <ecNumber evidence="4">2.4.1.-</ecNumber>
    </submittedName>
</protein>
<dbReference type="SUPFAM" id="SSF75005">
    <property type="entry name" value="Arabinanase/levansucrase/invertase"/>
    <property type="match status" value="1"/>
</dbReference>
<dbReference type="GO" id="GO:0016757">
    <property type="term" value="F:glycosyltransferase activity"/>
    <property type="evidence" value="ECO:0007669"/>
    <property type="project" value="UniProtKB-KW"/>
</dbReference>
<name>A0A5C6C8N1_9BACT</name>
<evidence type="ECO:0000256" key="1">
    <source>
        <dbReference type="ARBA" id="ARBA00022676"/>
    </source>
</evidence>
<evidence type="ECO:0000256" key="2">
    <source>
        <dbReference type="ARBA" id="ARBA00022679"/>
    </source>
</evidence>
<dbReference type="EMBL" id="SJPT01000007">
    <property type="protein sequence ID" value="TWU20920.1"/>
    <property type="molecule type" value="Genomic_DNA"/>
</dbReference>
<dbReference type="InterPro" id="IPR007184">
    <property type="entry name" value="Mannoside_phosphorylase"/>
</dbReference>
<keyword evidence="2 4" id="KW-0808">Transferase</keyword>
<reference evidence="4 5" key="1">
    <citation type="submission" date="2019-02" db="EMBL/GenBank/DDBJ databases">
        <title>Deep-cultivation of Planctomycetes and their phenomic and genomic characterization uncovers novel biology.</title>
        <authorList>
            <person name="Wiegand S."/>
            <person name="Jogler M."/>
            <person name="Boedeker C."/>
            <person name="Pinto D."/>
            <person name="Vollmers J."/>
            <person name="Rivas-Marin E."/>
            <person name="Kohn T."/>
            <person name="Peeters S.H."/>
            <person name="Heuer A."/>
            <person name="Rast P."/>
            <person name="Oberbeckmann S."/>
            <person name="Bunk B."/>
            <person name="Jeske O."/>
            <person name="Meyerdierks A."/>
            <person name="Storesund J.E."/>
            <person name="Kallscheuer N."/>
            <person name="Luecker S."/>
            <person name="Lage O.M."/>
            <person name="Pohl T."/>
            <person name="Merkel B.J."/>
            <person name="Hornburger P."/>
            <person name="Mueller R.-W."/>
            <person name="Bruemmer F."/>
            <person name="Labrenz M."/>
            <person name="Spormann A.M."/>
            <person name="Op Den Camp H."/>
            <person name="Overmann J."/>
            <person name="Amann R."/>
            <person name="Jetten M.S.M."/>
            <person name="Mascher T."/>
            <person name="Medema M.H."/>
            <person name="Devos D.P."/>
            <person name="Kaster A.-K."/>
            <person name="Ovreas L."/>
            <person name="Rohde M."/>
            <person name="Galperin M.Y."/>
            <person name="Jogler C."/>
        </authorList>
    </citation>
    <scope>NUCLEOTIDE SEQUENCE [LARGE SCALE GENOMIC DNA]</scope>
    <source>
        <strain evidence="4 5">Pla52o</strain>
    </source>
</reference>
<organism evidence="4 5">
    <name type="scientific">Novipirellula galeiformis</name>
    <dbReference type="NCBI Taxonomy" id="2528004"/>
    <lineage>
        <taxon>Bacteria</taxon>
        <taxon>Pseudomonadati</taxon>
        <taxon>Planctomycetota</taxon>
        <taxon>Planctomycetia</taxon>
        <taxon>Pirellulales</taxon>
        <taxon>Pirellulaceae</taxon>
        <taxon>Novipirellula</taxon>
    </lineage>
</organism>
<keyword evidence="1 4" id="KW-0328">Glycosyltransferase</keyword>
<accession>A0A5C6C8N1</accession>
<dbReference type="AlphaFoldDB" id="A0A5C6C8N1"/>
<keyword evidence="5" id="KW-1185">Reference proteome</keyword>